<dbReference type="PROSITE" id="PS50994">
    <property type="entry name" value="INTEGRASE"/>
    <property type="match status" value="1"/>
</dbReference>
<protein>
    <submittedName>
        <fullName evidence="2">Transposase</fullName>
    </submittedName>
</protein>
<dbReference type="Pfam" id="PF13683">
    <property type="entry name" value="rve_3"/>
    <property type="match status" value="1"/>
</dbReference>
<organism evidence="2 3">
    <name type="scientific">Planosporangium thailandense</name>
    <dbReference type="NCBI Taxonomy" id="765197"/>
    <lineage>
        <taxon>Bacteria</taxon>
        <taxon>Bacillati</taxon>
        <taxon>Actinomycetota</taxon>
        <taxon>Actinomycetes</taxon>
        <taxon>Micromonosporales</taxon>
        <taxon>Micromonosporaceae</taxon>
        <taxon>Planosporangium</taxon>
    </lineage>
</organism>
<dbReference type="EMBL" id="JAATVY010000004">
    <property type="protein sequence ID" value="NJC69951.1"/>
    <property type="molecule type" value="Genomic_DNA"/>
</dbReference>
<dbReference type="InterPro" id="IPR036397">
    <property type="entry name" value="RNaseH_sf"/>
</dbReference>
<reference evidence="2 3" key="1">
    <citation type="submission" date="2020-03" db="EMBL/GenBank/DDBJ databases">
        <title>WGS of the type strain of Planosporangium spp.</title>
        <authorList>
            <person name="Thawai C."/>
        </authorList>
    </citation>
    <scope>NUCLEOTIDE SEQUENCE [LARGE SCALE GENOMIC DNA]</scope>
    <source>
        <strain evidence="2 3">TBRC 5610</strain>
    </source>
</reference>
<accession>A0ABX0XV88</accession>
<dbReference type="InterPro" id="IPR012337">
    <property type="entry name" value="RNaseH-like_sf"/>
</dbReference>
<proteinExistence type="predicted"/>
<sequence>MKYLVRDRDGKYTAAFDAIVENEDITIVKTGIRVPRMNAIMERWVRSCRTELLDRTVILNQAHLMHALREYETFYNQHRTHRTLHAAAPLRPLPQPITKPEQLDRLDIRRRDRLGGILHEYRHAA</sequence>
<name>A0ABX0XV88_9ACTN</name>
<dbReference type="Proteomes" id="UP000722989">
    <property type="component" value="Unassembled WGS sequence"/>
</dbReference>
<comment type="caution">
    <text evidence="2">The sequence shown here is derived from an EMBL/GenBank/DDBJ whole genome shotgun (WGS) entry which is preliminary data.</text>
</comment>
<dbReference type="Gene3D" id="3.30.420.10">
    <property type="entry name" value="Ribonuclease H-like superfamily/Ribonuclease H"/>
    <property type="match status" value="1"/>
</dbReference>
<feature type="domain" description="Integrase catalytic" evidence="1">
    <location>
        <begin position="1"/>
        <end position="100"/>
    </location>
</feature>
<evidence type="ECO:0000259" key="1">
    <source>
        <dbReference type="PROSITE" id="PS50994"/>
    </source>
</evidence>
<dbReference type="SUPFAM" id="SSF53098">
    <property type="entry name" value="Ribonuclease H-like"/>
    <property type="match status" value="1"/>
</dbReference>
<keyword evidence="3" id="KW-1185">Reference proteome</keyword>
<gene>
    <name evidence="2" type="ORF">HC031_09520</name>
</gene>
<evidence type="ECO:0000313" key="3">
    <source>
        <dbReference type="Proteomes" id="UP000722989"/>
    </source>
</evidence>
<dbReference type="InterPro" id="IPR001584">
    <property type="entry name" value="Integrase_cat-core"/>
</dbReference>
<dbReference type="RefSeq" id="WP_167924811.1">
    <property type="nucleotide sequence ID" value="NZ_JAATVY010000004.1"/>
</dbReference>
<evidence type="ECO:0000313" key="2">
    <source>
        <dbReference type="EMBL" id="NJC69951.1"/>
    </source>
</evidence>